<sequence>MIYILTNTVRFIGIMIPLLLSILACSNDQVYHTSMPTANTQQSEQQSVYRPDLFLENIAFPFGEGLGQPLESGAPPSEAKLIKSFVLSQSEAEVHIYKSGGDASPIYTGYLKGKNSEWKLGNLTNYNENQAWINPMNFLTGDVSGASIEIPFGKIGAKNGLVIYHHKTDSWKIMDFQGHTVIPMDLDNDGVPEWVGNQTDWVPPAVEIHRWVAEYDRFESTVIQWDSSLFPDGAKEEVFYSSLFEEEGKHFIEIGNKDGYAFFTFDHGFLKQYKPPDTRSRVLEMQMARLHH</sequence>
<comment type="caution">
    <text evidence="1">The sequence shown here is derived from an EMBL/GenBank/DDBJ whole genome shotgun (WGS) entry which is preliminary data.</text>
</comment>
<accession>A0ABX1XAF2</accession>
<organism evidence="1 2">
    <name type="scientific">Paenibacillus plantarum</name>
    <dbReference type="NCBI Taxonomy" id="2654975"/>
    <lineage>
        <taxon>Bacteria</taxon>
        <taxon>Bacillati</taxon>
        <taxon>Bacillota</taxon>
        <taxon>Bacilli</taxon>
        <taxon>Bacillales</taxon>
        <taxon>Paenibacillaceae</taxon>
        <taxon>Paenibacillus</taxon>
    </lineage>
</organism>
<evidence type="ECO:0000313" key="1">
    <source>
        <dbReference type="EMBL" id="NOU65384.1"/>
    </source>
</evidence>
<evidence type="ECO:0008006" key="3">
    <source>
        <dbReference type="Google" id="ProtNLM"/>
    </source>
</evidence>
<proteinExistence type="predicted"/>
<dbReference type="EMBL" id="WHNY01000044">
    <property type="protein sequence ID" value="NOU65384.1"/>
    <property type="molecule type" value="Genomic_DNA"/>
</dbReference>
<gene>
    <name evidence="1" type="ORF">GC096_15225</name>
</gene>
<keyword evidence="2" id="KW-1185">Reference proteome</keyword>
<dbReference type="Proteomes" id="UP000653578">
    <property type="component" value="Unassembled WGS sequence"/>
</dbReference>
<name>A0ABX1XAF2_9BACL</name>
<dbReference type="RefSeq" id="WP_171631385.1">
    <property type="nucleotide sequence ID" value="NZ_WHNY01000044.1"/>
</dbReference>
<evidence type="ECO:0000313" key="2">
    <source>
        <dbReference type="Proteomes" id="UP000653578"/>
    </source>
</evidence>
<reference evidence="1 2" key="1">
    <citation type="submission" date="2019-10" db="EMBL/GenBank/DDBJ databases">
        <title>Description of Paenibacillus humi sp. nov.</title>
        <authorList>
            <person name="Carlier A."/>
            <person name="Qi S."/>
        </authorList>
    </citation>
    <scope>NUCLEOTIDE SEQUENCE [LARGE SCALE GENOMIC DNA]</scope>
    <source>
        <strain evidence="1 2">LMG 31461</strain>
    </source>
</reference>
<protein>
    <recommendedName>
        <fullName evidence="3">Lipoprotein</fullName>
    </recommendedName>
</protein>